<evidence type="ECO:0000313" key="3">
    <source>
        <dbReference type="Proteomes" id="UP000709466"/>
    </source>
</evidence>
<dbReference type="RefSeq" id="WP_167637694.1">
    <property type="nucleotide sequence ID" value="NZ_JAATOP010000004.1"/>
</dbReference>
<evidence type="ECO:0008006" key="4">
    <source>
        <dbReference type="Google" id="ProtNLM"/>
    </source>
</evidence>
<protein>
    <recommendedName>
        <fullName evidence="4">CTP synthetase</fullName>
    </recommendedName>
</protein>
<proteinExistence type="predicted"/>
<keyword evidence="1" id="KW-1133">Transmembrane helix</keyword>
<keyword evidence="3" id="KW-1185">Reference proteome</keyword>
<evidence type="ECO:0000313" key="2">
    <source>
        <dbReference type="EMBL" id="NIY72313.1"/>
    </source>
</evidence>
<name>A0ABX0W0C2_9RHOB</name>
<evidence type="ECO:0000256" key="1">
    <source>
        <dbReference type="SAM" id="Phobius"/>
    </source>
</evidence>
<keyword evidence="1" id="KW-0472">Membrane</keyword>
<feature type="transmembrane region" description="Helical" evidence="1">
    <location>
        <begin position="29"/>
        <end position="53"/>
    </location>
</feature>
<gene>
    <name evidence="2" type="ORF">HCZ30_07670</name>
</gene>
<reference evidence="2 3" key="1">
    <citation type="submission" date="2020-03" db="EMBL/GenBank/DDBJ databases">
        <title>Bacterial isolates of synthetic phycosphere.</title>
        <authorList>
            <person name="Fu H."/>
            <person name="Moran M.A."/>
        </authorList>
    </citation>
    <scope>NUCLEOTIDE SEQUENCE [LARGE SCALE GENOMIC DNA]</scope>
    <source>
        <strain evidence="2 3">HF1</strain>
    </source>
</reference>
<organism evidence="2 3">
    <name type="scientific">Marivivens donghaensis</name>
    <dbReference type="NCBI Taxonomy" id="1699413"/>
    <lineage>
        <taxon>Bacteria</taxon>
        <taxon>Pseudomonadati</taxon>
        <taxon>Pseudomonadota</taxon>
        <taxon>Alphaproteobacteria</taxon>
        <taxon>Rhodobacterales</taxon>
        <taxon>Paracoccaceae</taxon>
        <taxon>Marivivens group</taxon>
        <taxon>Marivivens</taxon>
    </lineage>
</organism>
<sequence>MRALLWVVALMTASALAGAAIIMVLALGFYTGYALTLAVVTGLIVSIPVSWAVTRAIGKSDPHWSVRRDEKV</sequence>
<dbReference type="Proteomes" id="UP000709466">
    <property type="component" value="Unassembled WGS sequence"/>
</dbReference>
<accession>A0ABX0W0C2</accession>
<keyword evidence="1" id="KW-0812">Transmembrane</keyword>
<comment type="caution">
    <text evidence="2">The sequence shown here is derived from an EMBL/GenBank/DDBJ whole genome shotgun (WGS) entry which is preliminary data.</text>
</comment>
<dbReference type="EMBL" id="JAATOP010000004">
    <property type="protein sequence ID" value="NIY72313.1"/>
    <property type="molecule type" value="Genomic_DNA"/>
</dbReference>